<evidence type="ECO:0000256" key="5">
    <source>
        <dbReference type="ARBA" id="ARBA00022989"/>
    </source>
</evidence>
<dbReference type="EMBL" id="VSSQ01031058">
    <property type="protein sequence ID" value="MPM81814.1"/>
    <property type="molecule type" value="Genomic_DNA"/>
</dbReference>
<keyword evidence="2" id="KW-0813">Transport</keyword>
<dbReference type="InterPro" id="IPR002528">
    <property type="entry name" value="MATE_fam"/>
</dbReference>
<keyword evidence="3" id="KW-1003">Cell membrane</keyword>
<keyword evidence="4 7" id="KW-0812">Transmembrane</keyword>
<comment type="caution">
    <text evidence="8">The sequence shown here is derived from an EMBL/GenBank/DDBJ whole genome shotgun (WGS) entry which is preliminary data.</text>
</comment>
<dbReference type="GO" id="GO:0015297">
    <property type="term" value="F:antiporter activity"/>
    <property type="evidence" value="ECO:0007669"/>
    <property type="project" value="InterPro"/>
</dbReference>
<comment type="subcellular location">
    <subcellularLocation>
        <location evidence="1">Cell membrane</location>
        <topology evidence="1">Multi-pass membrane protein</topology>
    </subcellularLocation>
</comment>
<name>A0A645CXY6_9ZZZZ</name>
<reference evidence="8" key="1">
    <citation type="submission" date="2019-08" db="EMBL/GenBank/DDBJ databases">
        <authorList>
            <person name="Kucharzyk K."/>
            <person name="Murdoch R.W."/>
            <person name="Higgins S."/>
            <person name="Loffler F."/>
        </authorList>
    </citation>
    <scope>NUCLEOTIDE SEQUENCE</scope>
</reference>
<proteinExistence type="predicted"/>
<feature type="transmembrane region" description="Helical" evidence="7">
    <location>
        <begin position="159"/>
        <end position="178"/>
    </location>
</feature>
<evidence type="ECO:0000256" key="2">
    <source>
        <dbReference type="ARBA" id="ARBA00022448"/>
    </source>
</evidence>
<evidence type="ECO:0000256" key="7">
    <source>
        <dbReference type="SAM" id="Phobius"/>
    </source>
</evidence>
<dbReference type="GO" id="GO:0042910">
    <property type="term" value="F:xenobiotic transmembrane transporter activity"/>
    <property type="evidence" value="ECO:0007669"/>
    <property type="project" value="InterPro"/>
</dbReference>
<dbReference type="PANTHER" id="PTHR43549">
    <property type="entry name" value="MULTIDRUG RESISTANCE PROTEIN YPNP-RELATED"/>
    <property type="match status" value="1"/>
</dbReference>
<feature type="transmembrane region" description="Helical" evidence="7">
    <location>
        <begin position="184"/>
        <end position="205"/>
    </location>
</feature>
<organism evidence="8">
    <name type="scientific">bioreactor metagenome</name>
    <dbReference type="NCBI Taxonomy" id="1076179"/>
    <lineage>
        <taxon>unclassified sequences</taxon>
        <taxon>metagenomes</taxon>
        <taxon>ecological metagenomes</taxon>
    </lineage>
</organism>
<dbReference type="GO" id="GO:0005886">
    <property type="term" value="C:plasma membrane"/>
    <property type="evidence" value="ECO:0007669"/>
    <property type="project" value="UniProtKB-SubCell"/>
</dbReference>
<evidence type="ECO:0000313" key="8">
    <source>
        <dbReference type="EMBL" id="MPM81814.1"/>
    </source>
</evidence>
<protein>
    <submittedName>
        <fullName evidence="8">Multidrug export protein MepA</fullName>
    </submittedName>
</protein>
<evidence type="ECO:0000256" key="1">
    <source>
        <dbReference type="ARBA" id="ARBA00004651"/>
    </source>
</evidence>
<dbReference type="InterPro" id="IPR052031">
    <property type="entry name" value="Membrane_Transporter-Flippase"/>
</dbReference>
<dbReference type="Pfam" id="PF01554">
    <property type="entry name" value="MatE"/>
    <property type="match status" value="1"/>
</dbReference>
<feature type="transmembrane region" description="Helical" evidence="7">
    <location>
        <begin position="128"/>
        <end position="152"/>
    </location>
</feature>
<feature type="transmembrane region" description="Helical" evidence="7">
    <location>
        <begin position="54"/>
        <end position="76"/>
    </location>
</feature>
<sequence>MDLTLINSIYKIAIPAILMQSIMSFMTVFMNMILVSFSTLAVSVFSIYFKLQQFVFMAVSGITNAIIPIISFNYGARHKNRILETIHFSLILAVGIMFVGTIVFQLFPEQLLYLFNASEDMLMIGIPALRIISISFIFAGMSLILCSVFQALDHGKNSLIVTLLRQMIILVPLTYVLAHQFGLNISWISFPITEGICCILSLYYLHKVKKETINNLDNEEALLNG</sequence>
<keyword evidence="6 7" id="KW-0472">Membrane</keyword>
<gene>
    <name evidence="8" type="primary">mepA_77</name>
    <name evidence="8" type="ORF">SDC9_128871</name>
</gene>
<evidence type="ECO:0000256" key="4">
    <source>
        <dbReference type="ARBA" id="ARBA00022692"/>
    </source>
</evidence>
<dbReference type="AlphaFoldDB" id="A0A645CXY6"/>
<evidence type="ECO:0000256" key="6">
    <source>
        <dbReference type="ARBA" id="ARBA00023136"/>
    </source>
</evidence>
<keyword evidence="5 7" id="KW-1133">Transmembrane helix</keyword>
<feature type="transmembrane region" description="Helical" evidence="7">
    <location>
        <begin position="88"/>
        <end position="108"/>
    </location>
</feature>
<dbReference type="PANTHER" id="PTHR43549:SF2">
    <property type="entry name" value="MULTIDRUG RESISTANCE PROTEIN NORM-RELATED"/>
    <property type="match status" value="1"/>
</dbReference>
<accession>A0A645CXY6</accession>
<evidence type="ECO:0000256" key="3">
    <source>
        <dbReference type="ARBA" id="ARBA00022475"/>
    </source>
</evidence>